<dbReference type="EMBL" id="JADPRT010000004">
    <property type="protein sequence ID" value="MBF9068750.1"/>
    <property type="molecule type" value="Genomic_DNA"/>
</dbReference>
<sequence>MGWLNSFIDSKAVLGALLVAAITTAAGLLWRNWHPPRELSWSVLYDEEINKGADKWEITYQGTDISDGSLVILDVSNPSRQSFLKEYWETPLSFTFANRKIKGYKIRDHDRLHEDVKAQGADSTVDPLTQNRIQLPPFSLNPGTGFKLTLLLSGDRAKDMEVKPAFGIREGGLVRHDRRPTRFWYVALPVALAVLAAGVVIGVRLANDALTPSAACASETVEFQGSTAFAPVVNQARNSYRQLCPNATVLITADGSGKGLADLEKSGSGSSVAMSDGLPASQHSYAGLTARPVGVVTYALVANTALISTYPNLFGQNGISADDLRQLFSGAGDPSHPSLVAVGRSDVSGTRTAFAHAFFGGVDPEPAGDRPCGVQNPSRAGSYCTEDSTMDLLGYVESHPYAIGYAEADALPFFPAVQVIGVDGHTPSTASVKDGSYPFVATEYLFTDGAPTGLTADFLDFLTSGPEVAALRGHGFIACQDLSGTRLDGACNG</sequence>
<dbReference type="PANTHER" id="PTHR30570:SF1">
    <property type="entry name" value="PHOSPHATE-BINDING PROTEIN PSTS"/>
    <property type="match status" value="1"/>
</dbReference>
<dbReference type="SUPFAM" id="SSF53850">
    <property type="entry name" value="Periplasmic binding protein-like II"/>
    <property type="match status" value="1"/>
</dbReference>
<evidence type="ECO:0000256" key="1">
    <source>
        <dbReference type="ARBA" id="ARBA00022729"/>
    </source>
</evidence>
<dbReference type="AlphaFoldDB" id="A0A931FE33"/>
<dbReference type="RefSeq" id="WP_196193904.1">
    <property type="nucleotide sequence ID" value="NZ_JADPRT010000004.1"/>
</dbReference>
<keyword evidence="1" id="KW-0732">Signal</keyword>
<keyword evidence="2" id="KW-0472">Membrane</keyword>
<reference evidence="4" key="1">
    <citation type="submission" date="2020-11" db="EMBL/GenBank/DDBJ databases">
        <title>Isolation and identification of active actinomycetes.</title>
        <authorList>
            <person name="Yu B."/>
        </authorList>
    </citation>
    <scope>NUCLEOTIDE SEQUENCE</scope>
    <source>
        <strain evidence="4">NEAU-YB345</strain>
    </source>
</reference>
<keyword evidence="5" id="KW-1185">Reference proteome</keyword>
<keyword evidence="2" id="KW-0812">Transmembrane</keyword>
<evidence type="ECO:0000313" key="5">
    <source>
        <dbReference type="Proteomes" id="UP000657385"/>
    </source>
</evidence>
<dbReference type="Gene3D" id="3.40.190.10">
    <property type="entry name" value="Periplasmic binding protein-like II"/>
    <property type="match status" value="2"/>
</dbReference>
<protein>
    <submittedName>
        <fullName evidence="4">Substrate-binding domain-containing protein</fullName>
    </submittedName>
</protein>
<feature type="transmembrane region" description="Helical" evidence="2">
    <location>
        <begin position="12"/>
        <end position="30"/>
    </location>
</feature>
<name>A0A931FE33_9ACTN</name>
<feature type="transmembrane region" description="Helical" evidence="2">
    <location>
        <begin position="183"/>
        <end position="206"/>
    </location>
</feature>
<dbReference type="Pfam" id="PF12849">
    <property type="entry name" value="PBP_like_2"/>
    <property type="match status" value="1"/>
</dbReference>
<dbReference type="InterPro" id="IPR050811">
    <property type="entry name" value="Phosphate_ABC_transporter"/>
</dbReference>
<organism evidence="4 5">
    <name type="scientific">Streptacidiphilus fuscans</name>
    <dbReference type="NCBI Taxonomy" id="2789292"/>
    <lineage>
        <taxon>Bacteria</taxon>
        <taxon>Bacillati</taxon>
        <taxon>Actinomycetota</taxon>
        <taxon>Actinomycetes</taxon>
        <taxon>Kitasatosporales</taxon>
        <taxon>Streptomycetaceae</taxon>
        <taxon>Streptacidiphilus</taxon>
    </lineage>
</organism>
<comment type="caution">
    <text evidence="4">The sequence shown here is derived from an EMBL/GenBank/DDBJ whole genome shotgun (WGS) entry which is preliminary data.</text>
</comment>
<proteinExistence type="predicted"/>
<gene>
    <name evidence="4" type="ORF">I2501_12025</name>
</gene>
<accession>A0A931FE33</accession>
<evidence type="ECO:0000259" key="3">
    <source>
        <dbReference type="Pfam" id="PF12849"/>
    </source>
</evidence>
<feature type="domain" description="PBP" evidence="3">
    <location>
        <begin position="213"/>
        <end position="464"/>
    </location>
</feature>
<keyword evidence="2" id="KW-1133">Transmembrane helix</keyword>
<evidence type="ECO:0000313" key="4">
    <source>
        <dbReference type="EMBL" id="MBF9068750.1"/>
    </source>
</evidence>
<dbReference type="PANTHER" id="PTHR30570">
    <property type="entry name" value="PERIPLASMIC PHOSPHATE BINDING COMPONENT OF PHOSPHATE ABC TRANSPORTER"/>
    <property type="match status" value="1"/>
</dbReference>
<evidence type="ECO:0000256" key="2">
    <source>
        <dbReference type="SAM" id="Phobius"/>
    </source>
</evidence>
<dbReference type="InterPro" id="IPR024370">
    <property type="entry name" value="PBP_domain"/>
</dbReference>
<dbReference type="Proteomes" id="UP000657385">
    <property type="component" value="Unassembled WGS sequence"/>
</dbReference>